<dbReference type="AlphaFoldDB" id="A0A1V6R5K8"/>
<gene>
    <name evidence="1" type="ORF">PENVUL_c088G04016</name>
</gene>
<evidence type="ECO:0000313" key="2">
    <source>
        <dbReference type="Proteomes" id="UP000191518"/>
    </source>
</evidence>
<comment type="caution">
    <text evidence="1">The sequence shown here is derived from an EMBL/GenBank/DDBJ whole genome shotgun (WGS) entry which is preliminary data.</text>
</comment>
<protein>
    <submittedName>
        <fullName evidence="1">Uncharacterized protein</fullName>
    </submittedName>
</protein>
<proteinExistence type="predicted"/>
<reference evidence="2" key="1">
    <citation type="journal article" date="2017" name="Nat. Microbiol.">
        <title>Global analysis of biosynthetic gene clusters reveals vast potential of secondary metabolite production in Penicillium species.</title>
        <authorList>
            <person name="Nielsen J.C."/>
            <person name="Grijseels S."/>
            <person name="Prigent S."/>
            <person name="Ji B."/>
            <person name="Dainat J."/>
            <person name="Nielsen K.F."/>
            <person name="Frisvad J.C."/>
            <person name="Workman M."/>
            <person name="Nielsen J."/>
        </authorList>
    </citation>
    <scope>NUCLEOTIDE SEQUENCE [LARGE SCALE GENOMIC DNA]</scope>
    <source>
        <strain evidence="2">IBT 29486</strain>
    </source>
</reference>
<sequence length="108" mass="12571">MPFNVYSTQTNGRPDWEFYIELNSIIKKEKAESTGWTHSFQSDRKDGNQYTARLNRTLVSNPRGKIIATIEEADLPKFHELCFEAIGRLPQQKHPVYRDGDQRMMPAL</sequence>
<evidence type="ECO:0000313" key="1">
    <source>
        <dbReference type="EMBL" id="OQD96750.1"/>
    </source>
</evidence>
<accession>A0A1V6R5K8</accession>
<keyword evidence="2" id="KW-1185">Reference proteome</keyword>
<name>A0A1V6R5K8_9EURO</name>
<dbReference type="EMBL" id="MDYP01000088">
    <property type="protein sequence ID" value="OQD96750.1"/>
    <property type="molecule type" value="Genomic_DNA"/>
</dbReference>
<dbReference type="Proteomes" id="UP000191518">
    <property type="component" value="Unassembled WGS sequence"/>
</dbReference>
<dbReference type="OrthoDB" id="4280629at2759"/>
<organism evidence="1 2">
    <name type="scientific">Penicillium vulpinum</name>
    <dbReference type="NCBI Taxonomy" id="29845"/>
    <lineage>
        <taxon>Eukaryota</taxon>
        <taxon>Fungi</taxon>
        <taxon>Dikarya</taxon>
        <taxon>Ascomycota</taxon>
        <taxon>Pezizomycotina</taxon>
        <taxon>Eurotiomycetes</taxon>
        <taxon>Eurotiomycetidae</taxon>
        <taxon>Eurotiales</taxon>
        <taxon>Aspergillaceae</taxon>
        <taxon>Penicillium</taxon>
    </lineage>
</organism>